<dbReference type="AlphaFoldDB" id="A0A7E4VPV2"/>
<reference evidence="2" key="1">
    <citation type="journal article" date="2013" name="Genetics">
        <title>The draft genome and transcriptome of Panagrellus redivivus are shaped by the harsh demands of a free-living lifestyle.</title>
        <authorList>
            <person name="Srinivasan J."/>
            <person name="Dillman A.R."/>
            <person name="Macchietto M.G."/>
            <person name="Heikkinen L."/>
            <person name="Lakso M."/>
            <person name="Fracchia K.M."/>
            <person name="Antoshechkin I."/>
            <person name="Mortazavi A."/>
            <person name="Wong G."/>
            <person name="Sternberg P.W."/>
        </authorList>
    </citation>
    <scope>NUCLEOTIDE SEQUENCE [LARGE SCALE GENOMIC DNA]</scope>
    <source>
        <strain evidence="2">MT8872</strain>
    </source>
</reference>
<protein>
    <submittedName>
        <fullName evidence="3">Coiled-coil domain-containing protein</fullName>
    </submittedName>
</protein>
<dbReference type="Proteomes" id="UP000492821">
    <property type="component" value="Unassembled WGS sequence"/>
</dbReference>
<name>A0A7E4VPV2_PANRE</name>
<accession>A0A7E4VPV2</accession>
<evidence type="ECO:0000256" key="1">
    <source>
        <dbReference type="SAM" id="Coils"/>
    </source>
</evidence>
<proteinExistence type="predicted"/>
<feature type="coiled-coil region" evidence="1">
    <location>
        <begin position="444"/>
        <end position="522"/>
    </location>
</feature>
<evidence type="ECO:0000313" key="2">
    <source>
        <dbReference type="Proteomes" id="UP000492821"/>
    </source>
</evidence>
<organism evidence="2 3">
    <name type="scientific">Panagrellus redivivus</name>
    <name type="common">Microworm</name>
    <dbReference type="NCBI Taxonomy" id="6233"/>
    <lineage>
        <taxon>Eukaryota</taxon>
        <taxon>Metazoa</taxon>
        <taxon>Ecdysozoa</taxon>
        <taxon>Nematoda</taxon>
        <taxon>Chromadorea</taxon>
        <taxon>Rhabditida</taxon>
        <taxon>Tylenchina</taxon>
        <taxon>Panagrolaimomorpha</taxon>
        <taxon>Panagrolaimoidea</taxon>
        <taxon>Panagrolaimidae</taxon>
        <taxon>Panagrellus</taxon>
    </lineage>
</organism>
<keyword evidence="1" id="KW-0175">Coiled coil</keyword>
<sequence>MQQYYFKLMTSLFQLQRELDKLQVKAVGTSELDESSKVALTEGWHKVSHILGDLSQQQRKFVSQKAVLTNLFDEPIGFTEIEKNWINREIQLQKSRQTSLEHAIDKAFDNRKAIGNAIMTEVEKTESLLQKYAEVESKNMAIDLRNARLTVLGQAMKFEPDCPMYQRFQESIEATTDKRDSEAFKALYERKKESADKSFAESEVAAANLRRMKVKVRDSIARNKPSNLFEINSQQISEFNSNVVEKMNFRTAKEILRSLMLKNDINIETKNMSPLPDDIMAGRLMEASNKYSNQRHHMFEEHLMAALNALKSDNNAISSGNTDLENEISAIEKSIDVEKVEIEKEKELCEKLKQRIVNAEAILEAKSIEKKSEEAEQDAQWELEMEKLEGVYAEALEAREKLKTEKLATEDAIRQAKIDENNLRHRYNVFVGLKREKLNEESTNKKSEEMVEQTKKSNEVLQAEVDELSELLKMAQQQETAMAAKLQKITVQKTSSSARKTLEAQKQELEAEMLHLETLLSKVEQ</sequence>
<evidence type="ECO:0000313" key="3">
    <source>
        <dbReference type="WBParaSite" id="Pan_g23165.t2"/>
    </source>
</evidence>
<dbReference type="WBParaSite" id="Pan_g23165.t2">
    <property type="protein sequence ID" value="Pan_g23165.t2"/>
    <property type="gene ID" value="Pan_g23165"/>
</dbReference>
<keyword evidence="2" id="KW-1185">Reference proteome</keyword>
<feature type="coiled-coil region" evidence="1">
    <location>
        <begin position="321"/>
        <end position="419"/>
    </location>
</feature>
<reference evidence="3" key="2">
    <citation type="submission" date="2020-10" db="UniProtKB">
        <authorList>
            <consortium name="WormBaseParasite"/>
        </authorList>
    </citation>
    <scope>IDENTIFICATION</scope>
</reference>